<sequence length="208" mass="23023">MTDSPLIILILFVGAAYLFKLWRDDMLAWKAGKPHEKGIPGATSAPGAALWIGAIGALALVGLETGGEIALGVSSEQTDITVIFLLAMIGAGVLEEVLFRGYFVIQNKGRNILILSIVGFSLLFALAHYQYYTEIPEEGTWRDLSFVIDPKSGWSLLLLFLNSLWFYWMRFSKWNPHHSLLPCFVAHIASNMGVFAVKLLQGHVHGLY</sequence>
<keyword evidence="3" id="KW-0378">Hydrolase</keyword>
<protein>
    <submittedName>
        <fullName evidence="3">CPBP family intramembrane metalloprotease</fullName>
    </submittedName>
</protein>
<keyword evidence="3" id="KW-0645">Protease</keyword>
<dbReference type="Proteomes" id="UP000478417">
    <property type="component" value="Unassembled WGS sequence"/>
</dbReference>
<dbReference type="GO" id="GO:0080120">
    <property type="term" value="P:CAAX-box protein maturation"/>
    <property type="evidence" value="ECO:0007669"/>
    <property type="project" value="UniProtKB-ARBA"/>
</dbReference>
<keyword evidence="3" id="KW-0482">Metalloprotease</keyword>
<dbReference type="Pfam" id="PF02517">
    <property type="entry name" value="Rce1-like"/>
    <property type="match status" value="1"/>
</dbReference>
<evidence type="ECO:0000256" key="1">
    <source>
        <dbReference type="SAM" id="Phobius"/>
    </source>
</evidence>
<gene>
    <name evidence="3" type="ORF">G0Q06_02630</name>
</gene>
<feature type="domain" description="CAAX prenyl protease 2/Lysostaphin resistance protein A-like" evidence="2">
    <location>
        <begin position="80"/>
        <end position="192"/>
    </location>
</feature>
<comment type="caution">
    <text evidence="3">The sequence shown here is derived from an EMBL/GenBank/DDBJ whole genome shotgun (WGS) entry which is preliminary data.</text>
</comment>
<dbReference type="GO" id="GO:0006508">
    <property type="term" value="P:proteolysis"/>
    <property type="evidence" value="ECO:0007669"/>
    <property type="project" value="UniProtKB-KW"/>
</dbReference>
<keyword evidence="1" id="KW-1133">Transmembrane helix</keyword>
<feature type="transmembrane region" description="Helical" evidence="1">
    <location>
        <begin position="83"/>
        <end position="105"/>
    </location>
</feature>
<proteinExistence type="predicted"/>
<name>A0A6B2LYB0_9BACT</name>
<feature type="transmembrane region" description="Helical" evidence="1">
    <location>
        <begin position="6"/>
        <end position="22"/>
    </location>
</feature>
<keyword evidence="1" id="KW-0472">Membrane</keyword>
<dbReference type="InterPro" id="IPR003675">
    <property type="entry name" value="Rce1/LyrA-like_dom"/>
</dbReference>
<feature type="transmembrane region" description="Helical" evidence="1">
    <location>
        <begin position="152"/>
        <end position="168"/>
    </location>
</feature>
<feature type="transmembrane region" description="Helical" evidence="1">
    <location>
        <begin position="43"/>
        <end position="63"/>
    </location>
</feature>
<evidence type="ECO:0000259" key="2">
    <source>
        <dbReference type="Pfam" id="PF02517"/>
    </source>
</evidence>
<evidence type="ECO:0000313" key="3">
    <source>
        <dbReference type="EMBL" id="NDV61343.1"/>
    </source>
</evidence>
<keyword evidence="4" id="KW-1185">Reference proteome</keyword>
<dbReference type="GO" id="GO:0008237">
    <property type="term" value="F:metallopeptidase activity"/>
    <property type="evidence" value="ECO:0007669"/>
    <property type="project" value="UniProtKB-KW"/>
</dbReference>
<dbReference type="AlphaFoldDB" id="A0A6B2LYB0"/>
<accession>A0A6B2LYB0</accession>
<feature type="transmembrane region" description="Helical" evidence="1">
    <location>
        <begin position="112"/>
        <end position="132"/>
    </location>
</feature>
<reference evidence="3 4" key="1">
    <citation type="submission" date="2020-02" db="EMBL/GenBank/DDBJ databases">
        <title>Albibacoteraceae fam. nov., the first described family within the subdivision 4 Verrucomicrobia.</title>
        <authorList>
            <person name="Xi F."/>
        </authorList>
    </citation>
    <scope>NUCLEOTIDE SEQUENCE [LARGE SCALE GENOMIC DNA]</scope>
    <source>
        <strain evidence="3 4">CK1056</strain>
    </source>
</reference>
<keyword evidence="1" id="KW-0812">Transmembrane</keyword>
<evidence type="ECO:0000313" key="4">
    <source>
        <dbReference type="Proteomes" id="UP000478417"/>
    </source>
</evidence>
<dbReference type="GO" id="GO:0004175">
    <property type="term" value="F:endopeptidase activity"/>
    <property type="evidence" value="ECO:0007669"/>
    <property type="project" value="UniProtKB-ARBA"/>
</dbReference>
<dbReference type="RefSeq" id="WP_163962189.1">
    <property type="nucleotide sequence ID" value="NZ_JAAGNX010000001.1"/>
</dbReference>
<dbReference type="EMBL" id="JAAGNX010000001">
    <property type="protein sequence ID" value="NDV61343.1"/>
    <property type="molecule type" value="Genomic_DNA"/>
</dbReference>
<organism evidence="3 4">
    <name type="scientific">Oceanipulchritudo coccoides</name>
    <dbReference type="NCBI Taxonomy" id="2706888"/>
    <lineage>
        <taxon>Bacteria</taxon>
        <taxon>Pseudomonadati</taxon>
        <taxon>Verrucomicrobiota</taxon>
        <taxon>Opitutia</taxon>
        <taxon>Puniceicoccales</taxon>
        <taxon>Oceanipulchritudinaceae</taxon>
        <taxon>Oceanipulchritudo</taxon>
    </lineage>
</organism>